<gene>
    <name evidence="2" type="ORF">Daesc_007251</name>
</gene>
<keyword evidence="3" id="KW-1185">Reference proteome</keyword>
<evidence type="ECO:0000256" key="1">
    <source>
        <dbReference type="SAM" id="MobiDB-lite"/>
    </source>
</evidence>
<sequence length="318" mass="34787">MSRKASALADLFQASLSSRTVYLKCVPAPVTFSERRAVLRAVQKITHETVQTFKKLEDNSSFVIVTTIPGTATALVNDSPFTRVIIEQDPNAASSPTPSASSWGAEYDPRGAITTPINPYAPSKLLTKETPALSDLGVSYKSFTLHMFAANKTFNHKEAIRRNPLHGPWPPHNARDTFVSAALRRSLPPSPMAPALWDWHTANQLSRDSVSFADEGVEGAATVLLGKKRLSPREIYYLDRIRSRRNTKGIPPVMKSLAAFAKEDIHNASSNAVNSSKKWRNLTPRSGPYTDSDTTLGESSDDAPSDQEVPPASEDKVD</sequence>
<name>A0AAX6ME58_9PEZI</name>
<dbReference type="AlphaFoldDB" id="A0AAX6ME58"/>
<protein>
    <submittedName>
        <fullName evidence="2">Uncharacterized protein</fullName>
    </submittedName>
</protein>
<reference evidence="2 3" key="1">
    <citation type="journal article" date="2024" name="Front Chem Biol">
        <title>Unveiling the potential of Daldinia eschscholtzii MFLUCC 19-0629 through bioactivity and bioinformatics studies for enhanced sustainable agriculture production.</title>
        <authorList>
            <person name="Brooks S."/>
            <person name="Weaver J.A."/>
            <person name="Klomchit A."/>
            <person name="Alharthi S.A."/>
            <person name="Onlamun T."/>
            <person name="Nurani R."/>
            <person name="Vong T.K."/>
            <person name="Alberti F."/>
            <person name="Greco C."/>
        </authorList>
    </citation>
    <scope>NUCLEOTIDE SEQUENCE [LARGE SCALE GENOMIC DNA]</scope>
    <source>
        <strain evidence="2">MFLUCC 19-0629</strain>
    </source>
</reference>
<evidence type="ECO:0000313" key="2">
    <source>
        <dbReference type="EMBL" id="KAK6950726.1"/>
    </source>
</evidence>
<evidence type="ECO:0000313" key="3">
    <source>
        <dbReference type="Proteomes" id="UP001369815"/>
    </source>
</evidence>
<dbReference type="EMBL" id="JBANMG010000007">
    <property type="protein sequence ID" value="KAK6950726.1"/>
    <property type="molecule type" value="Genomic_DNA"/>
</dbReference>
<feature type="region of interest" description="Disordered" evidence="1">
    <location>
        <begin position="269"/>
        <end position="318"/>
    </location>
</feature>
<proteinExistence type="predicted"/>
<organism evidence="2 3">
    <name type="scientific">Daldinia eschscholtzii</name>
    <dbReference type="NCBI Taxonomy" id="292717"/>
    <lineage>
        <taxon>Eukaryota</taxon>
        <taxon>Fungi</taxon>
        <taxon>Dikarya</taxon>
        <taxon>Ascomycota</taxon>
        <taxon>Pezizomycotina</taxon>
        <taxon>Sordariomycetes</taxon>
        <taxon>Xylariomycetidae</taxon>
        <taxon>Xylariales</taxon>
        <taxon>Hypoxylaceae</taxon>
        <taxon>Daldinia</taxon>
    </lineage>
</organism>
<feature type="compositionally biased region" description="Polar residues" evidence="1">
    <location>
        <begin position="289"/>
        <end position="298"/>
    </location>
</feature>
<comment type="caution">
    <text evidence="2">The sequence shown here is derived from an EMBL/GenBank/DDBJ whole genome shotgun (WGS) entry which is preliminary data.</text>
</comment>
<accession>A0AAX6ME58</accession>
<dbReference type="Proteomes" id="UP001369815">
    <property type="component" value="Unassembled WGS sequence"/>
</dbReference>